<accession>A0A2I3HM17</accession>
<name>A0A2I3HM17_NOMLE</name>
<evidence type="ECO:0000313" key="2">
    <source>
        <dbReference type="Proteomes" id="UP000001073"/>
    </source>
</evidence>
<organism evidence="1 2">
    <name type="scientific">Nomascus leucogenys</name>
    <name type="common">Northern white-cheeked gibbon</name>
    <name type="synonym">Hylobates leucogenys</name>
    <dbReference type="NCBI Taxonomy" id="61853"/>
    <lineage>
        <taxon>Eukaryota</taxon>
        <taxon>Metazoa</taxon>
        <taxon>Chordata</taxon>
        <taxon>Craniata</taxon>
        <taxon>Vertebrata</taxon>
        <taxon>Euteleostomi</taxon>
        <taxon>Mammalia</taxon>
        <taxon>Eutheria</taxon>
        <taxon>Euarchontoglires</taxon>
        <taxon>Primates</taxon>
        <taxon>Haplorrhini</taxon>
        <taxon>Catarrhini</taxon>
        <taxon>Hylobatidae</taxon>
        <taxon>Nomascus</taxon>
    </lineage>
</organism>
<proteinExistence type="predicted"/>
<reference evidence="1 2" key="1">
    <citation type="submission" date="2012-10" db="EMBL/GenBank/DDBJ databases">
        <authorList>
            <consortium name="Gibbon Genome Sequencing Consortium"/>
        </authorList>
    </citation>
    <scope>NUCLEOTIDE SEQUENCE [LARGE SCALE GENOMIC DNA]</scope>
</reference>
<keyword evidence="2" id="KW-1185">Reference proteome</keyword>
<dbReference type="Ensembl" id="ENSNLET00000051763.1">
    <property type="protein sequence ID" value="ENSNLEP00000044496.1"/>
    <property type="gene ID" value="ENSNLEG00000036149.1"/>
</dbReference>
<reference evidence="1" key="2">
    <citation type="submission" date="2025-08" db="UniProtKB">
        <authorList>
            <consortium name="Ensembl"/>
        </authorList>
    </citation>
    <scope>IDENTIFICATION</scope>
</reference>
<dbReference type="EMBL" id="ADFV01063216">
    <property type="status" value="NOT_ANNOTATED_CDS"/>
    <property type="molecule type" value="Genomic_DNA"/>
</dbReference>
<reference evidence="1" key="3">
    <citation type="submission" date="2025-09" db="UniProtKB">
        <authorList>
            <consortium name="Ensembl"/>
        </authorList>
    </citation>
    <scope>IDENTIFICATION</scope>
</reference>
<dbReference type="GeneTree" id="ENSGT01050000248326"/>
<dbReference type="Proteomes" id="UP000001073">
    <property type="component" value="Chromosome X"/>
</dbReference>
<protein>
    <submittedName>
        <fullName evidence="1">Uncharacterized protein</fullName>
    </submittedName>
</protein>
<sequence>RRCGCDAQGACDSLPPTGTSSPVTARNAIPEACCCVWLLDGTTVEAVRPARERLARKELRQKRMQQFSRDSAYSSNKDSTCLLTERDTLGTSLQFPSPFSGTISFGSFSDSGIFPLGSQCCLGFQQFSISGKKWALIHKRVRLSVFGACWGRIYFGK</sequence>
<dbReference type="InParanoid" id="A0A2I3HM17"/>
<evidence type="ECO:0000313" key="1">
    <source>
        <dbReference type="Ensembl" id="ENSNLEP00000044496.1"/>
    </source>
</evidence>
<dbReference type="AlphaFoldDB" id="A0A2I3HM17"/>